<dbReference type="Gene3D" id="3.60.10.10">
    <property type="entry name" value="Endonuclease/exonuclease/phosphatase"/>
    <property type="match status" value="1"/>
</dbReference>
<evidence type="ECO:0000313" key="4">
    <source>
        <dbReference type="EMBL" id="GKV14958.1"/>
    </source>
</evidence>
<dbReference type="GO" id="GO:0003824">
    <property type="term" value="F:catalytic activity"/>
    <property type="evidence" value="ECO:0007669"/>
    <property type="project" value="InterPro"/>
</dbReference>
<dbReference type="CDD" id="cd00590">
    <property type="entry name" value="RRM_SF"/>
    <property type="match status" value="1"/>
</dbReference>
<evidence type="ECO:0000313" key="5">
    <source>
        <dbReference type="Proteomes" id="UP001054252"/>
    </source>
</evidence>
<dbReference type="Proteomes" id="UP001054252">
    <property type="component" value="Unassembled WGS sequence"/>
</dbReference>
<dbReference type="SMART" id="SM00360">
    <property type="entry name" value="RRM"/>
    <property type="match status" value="1"/>
</dbReference>
<feature type="region of interest" description="Disordered" evidence="2">
    <location>
        <begin position="1"/>
        <end position="37"/>
    </location>
</feature>
<dbReference type="InterPro" id="IPR000477">
    <property type="entry name" value="RT_dom"/>
</dbReference>
<sequence length="1434" mass="166716">MRERGRTREPGSRWRERQRRRAQSRGQSIKRMQNRGRDGGGYDRVLYIQATVFFFTNFPNDWSYEQMWRTFIKFGRVYEVYSPLRKTKEGSRFGFVRFLDVKDEKSLERQLDQIWIGNQKLRVHPPRFKKGLPTDSISGGCANPPRKTIYGRALFDQARAMGGKLVLLDSEDKEALKDLIESAKDWFNQWFDEVQPWSPKMVATERFVWVKCYGVPLHVWNPEYFTIIATLWGKFISLDESTRLKKRFDVARILISTSETNLISKALWFKINGQFFCIKCKEEETTSGLFTFKSDFVPNCQSNSKEEGYDSWSSSDPSEDMNHFYNDDGSNGDTNAPFTETFGEEEEDVAFSSWQKVEESVLEWNSTDPMNTAGIKDDCEGNLDKTAICSQDNCVAEDLVDAGETSIAMPQNFNNREAGHLKSLSNGDNSNFEKGKISEIGPNCRRMEDVGNDIRLDGMEMGLGYFESNKKRNKAVVSTNKNKGSVGIGEEKDYSSDGDSFWLGLESDPDKIEEWKSRGERKNLRKKGKGKKKRSRSCLAVYKDSSRTGADVILRGRRGRSCTRKKVLEKMHVFLPSQSNPVAGKRREVRDWVVKEKVQYLALQETKMEGMDRQTCRTLWGSDNFDFVAKPSCGKSGGLLCVWDNSIFSMDRTIEGENYLGLFGFWGLDRTPVFFVNVYAPCDVTRKRQLWRELINIIVNNRGNWCVMGDFNATKNLQERVGNNSSTNGMKEFEKFMQESGLVDIPLVGRKYTWYHPNGCSMSRLDRFLLSEEWLLNWAEVKQWGLRRSLSDHCPVMLRDEKLNWGPKPFKCFDNWFQQPDFCELVAQTWRTASVQGWKGYCLKEKIKLVKKKIKEWKGNDQPQLEKKIIEGLECIETLDLKGEQSSLTEQEAKQRKDQFYELWKNMKIREGFLRQKSRKQWLKEGDANSSFFHKSIRSRQRRRELISIQVKGKQLNDVAGIKEGVAEFFEELFKEEKWTRPTLDGLSFCQISQEQSDLLVRPFSEEEIRMAVWDCGCDKAPGPDGFNFTFFRRMWQEIKEEVVDFVREFHEKGRLVKGLNVSFITLIPKVLNPQKIEEYRPISLIGALYKIIAKLLATRLRTVMGDIIGENQMAFIEGMQLCEGVVVANEVIDEARKKKMKSFFFKVDFEKAYDKVNWNFLNYMMMRMGFSEIWRKWIMECLQTSLLSVLVNGSPTRQFGVSRGLKQGVPVGGNQKGLRMWQPLLDSIKKKLSGWKNRWLSFGGRITLLNSMLTSLPVFLLSVYLAPKGKWWGRLAEGKENLWFRLIKEKYGSRKDNWCGWVREGKGNGSGWWRDICRLDVLEDNRRGWLLDGYELKVGKGNNVSFWKDSWSNVGVLANAFPRLYMLSTGKESSIQEMGSWKGETWSWNFEWRRSLFSWETEPLQDLKQRIDMTDFPKDKDDTWIWKAESKGL</sequence>
<proteinExistence type="predicted"/>
<feature type="compositionally biased region" description="Basic residues" evidence="2">
    <location>
        <begin position="523"/>
        <end position="536"/>
    </location>
</feature>
<dbReference type="Pfam" id="PF00078">
    <property type="entry name" value="RVT_1"/>
    <property type="match status" value="1"/>
</dbReference>
<feature type="region of interest" description="Disordered" evidence="2">
    <location>
        <begin position="303"/>
        <end position="330"/>
    </location>
</feature>
<protein>
    <recommendedName>
        <fullName evidence="3">RRM domain-containing protein</fullName>
    </recommendedName>
</protein>
<name>A0AAV5JUK5_9ROSI</name>
<dbReference type="SUPFAM" id="SSF54928">
    <property type="entry name" value="RNA-binding domain, RBD"/>
    <property type="match status" value="1"/>
</dbReference>
<gene>
    <name evidence="4" type="ORF">SLEP1_g25756</name>
</gene>
<feature type="region of interest" description="Disordered" evidence="2">
    <location>
        <begin position="514"/>
        <end position="537"/>
    </location>
</feature>
<dbReference type="PANTHER" id="PTHR31635">
    <property type="entry name" value="REVERSE TRANSCRIPTASE DOMAIN-CONTAINING PROTEIN-RELATED"/>
    <property type="match status" value="1"/>
</dbReference>
<dbReference type="Pfam" id="PF03372">
    <property type="entry name" value="Exo_endo_phos"/>
    <property type="match status" value="1"/>
</dbReference>
<dbReference type="Pfam" id="PF00076">
    <property type="entry name" value="RRM_1"/>
    <property type="match status" value="1"/>
</dbReference>
<dbReference type="InterPro" id="IPR012677">
    <property type="entry name" value="Nucleotide-bd_a/b_plait_sf"/>
</dbReference>
<reference evidence="4 5" key="1">
    <citation type="journal article" date="2021" name="Commun. Biol.">
        <title>The genome of Shorea leprosula (Dipterocarpaceae) highlights the ecological relevance of drought in aseasonal tropical rainforests.</title>
        <authorList>
            <person name="Ng K.K.S."/>
            <person name="Kobayashi M.J."/>
            <person name="Fawcett J.A."/>
            <person name="Hatakeyama M."/>
            <person name="Paape T."/>
            <person name="Ng C.H."/>
            <person name="Ang C.C."/>
            <person name="Tnah L.H."/>
            <person name="Lee C.T."/>
            <person name="Nishiyama T."/>
            <person name="Sese J."/>
            <person name="O'Brien M.J."/>
            <person name="Copetti D."/>
            <person name="Mohd Noor M.I."/>
            <person name="Ong R.C."/>
            <person name="Putra M."/>
            <person name="Sireger I.Z."/>
            <person name="Indrioko S."/>
            <person name="Kosugi Y."/>
            <person name="Izuno A."/>
            <person name="Isagi Y."/>
            <person name="Lee S.L."/>
            <person name="Shimizu K.K."/>
        </authorList>
    </citation>
    <scope>NUCLEOTIDE SEQUENCE [LARGE SCALE GENOMIC DNA]</scope>
    <source>
        <strain evidence="4">214</strain>
    </source>
</reference>
<evidence type="ECO:0000259" key="3">
    <source>
        <dbReference type="PROSITE" id="PS50102"/>
    </source>
</evidence>
<keyword evidence="1" id="KW-0694">RNA-binding</keyword>
<dbReference type="InterPro" id="IPR000504">
    <property type="entry name" value="RRM_dom"/>
</dbReference>
<feature type="compositionally biased region" description="Basic and acidic residues" evidence="2">
    <location>
        <begin position="1"/>
        <end position="15"/>
    </location>
</feature>
<dbReference type="SUPFAM" id="SSF56219">
    <property type="entry name" value="DNase I-like"/>
    <property type="match status" value="1"/>
</dbReference>
<organism evidence="4 5">
    <name type="scientific">Rubroshorea leprosula</name>
    <dbReference type="NCBI Taxonomy" id="152421"/>
    <lineage>
        <taxon>Eukaryota</taxon>
        <taxon>Viridiplantae</taxon>
        <taxon>Streptophyta</taxon>
        <taxon>Embryophyta</taxon>
        <taxon>Tracheophyta</taxon>
        <taxon>Spermatophyta</taxon>
        <taxon>Magnoliopsida</taxon>
        <taxon>eudicotyledons</taxon>
        <taxon>Gunneridae</taxon>
        <taxon>Pentapetalae</taxon>
        <taxon>rosids</taxon>
        <taxon>malvids</taxon>
        <taxon>Malvales</taxon>
        <taxon>Dipterocarpaceae</taxon>
        <taxon>Rubroshorea</taxon>
    </lineage>
</organism>
<accession>A0AAV5JUK5</accession>
<evidence type="ECO:0000256" key="1">
    <source>
        <dbReference type="PROSITE-ProRule" id="PRU00176"/>
    </source>
</evidence>
<comment type="caution">
    <text evidence="4">The sequence shown here is derived from an EMBL/GenBank/DDBJ whole genome shotgun (WGS) entry which is preliminary data.</text>
</comment>
<dbReference type="PROSITE" id="PS50102">
    <property type="entry name" value="RRM"/>
    <property type="match status" value="1"/>
</dbReference>
<keyword evidence="5" id="KW-1185">Reference proteome</keyword>
<dbReference type="InterPro" id="IPR005135">
    <property type="entry name" value="Endo/exonuclease/phosphatase"/>
</dbReference>
<dbReference type="InterPro" id="IPR035979">
    <property type="entry name" value="RBD_domain_sf"/>
</dbReference>
<feature type="domain" description="RRM" evidence="3">
    <location>
        <begin position="51"/>
        <end position="128"/>
    </location>
</feature>
<dbReference type="PANTHER" id="PTHR31635:SF196">
    <property type="entry name" value="REVERSE TRANSCRIPTASE DOMAIN-CONTAINING PROTEIN-RELATED"/>
    <property type="match status" value="1"/>
</dbReference>
<dbReference type="EMBL" id="BPVZ01000042">
    <property type="protein sequence ID" value="GKV14958.1"/>
    <property type="molecule type" value="Genomic_DNA"/>
</dbReference>
<dbReference type="InterPro" id="IPR036691">
    <property type="entry name" value="Endo/exonu/phosph_ase_sf"/>
</dbReference>
<dbReference type="Gene3D" id="3.30.70.330">
    <property type="match status" value="1"/>
</dbReference>
<dbReference type="GO" id="GO:0003723">
    <property type="term" value="F:RNA binding"/>
    <property type="evidence" value="ECO:0007669"/>
    <property type="project" value="UniProtKB-UniRule"/>
</dbReference>
<evidence type="ECO:0000256" key="2">
    <source>
        <dbReference type="SAM" id="MobiDB-lite"/>
    </source>
</evidence>